<dbReference type="InterPro" id="IPR053147">
    <property type="entry name" value="Hsp_HslJ-like"/>
</dbReference>
<evidence type="ECO:0000256" key="1">
    <source>
        <dbReference type="ARBA" id="ARBA00022729"/>
    </source>
</evidence>
<dbReference type="Proteomes" id="UP000243937">
    <property type="component" value="Chromosome"/>
</dbReference>
<dbReference type="InterPro" id="IPR036328">
    <property type="entry name" value="MliC_sf"/>
</dbReference>
<dbReference type="Gene3D" id="2.40.128.200">
    <property type="match status" value="1"/>
</dbReference>
<dbReference type="InterPro" id="IPR018660">
    <property type="entry name" value="MliC"/>
</dbReference>
<dbReference type="InterPro" id="IPR039366">
    <property type="entry name" value="Pilotin"/>
</dbReference>
<keyword evidence="2" id="KW-0472">Membrane</keyword>
<gene>
    <name evidence="8" type="ORF">CBP31_04280</name>
</gene>
<keyword evidence="9" id="KW-1185">Reference proteome</keyword>
<dbReference type="OrthoDB" id="5348860at2"/>
<evidence type="ECO:0008006" key="10">
    <source>
        <dbReference type="Google" id="ProtNLM"/>
    </source>
</evidence>
<evidence type="ECO:0000313" key="9">
    <source>
        <dbReference type="Proteomes" id="UP000243937"/>
    </source>
</evidence>
<dbReference type="SUPFAM" id="SSF141488">
    <property type="entry name" value="YdhA-like"/>
    <property type="match status" value="1"/>
</dbReference>
<dbReference type="Pfam" id="PF09864">
    <property type="entry name" value="MliC"/>
    <property type="match status" value="1"/>
</dbReference>
<name>A0A1Y0D333_9GAMM</name>
<dbReference type="InterPro" id="IPR005184">
    <property type="entry name" value="DUF306_Meta_HslJ"/>
</dbReference>
<protein>
    <recommendedName>
        <fullName evidence="10">DUF306 domain-containing protein</fullName>
    </recommendedName>
</protein>
<accession>A0A1Y0D333</accession>
<evidence type="ECO:0000256" key="4">
    <source>
        <dbReference type="ARBA" id="ARBA00023288"/>
    </source>
</evidence>
<dbReference type="PANTHER" id="PTHR35535:SF1">
    <property type="entry name" value="HEAT SHOCK PROTEIN HSLJ"/>
    <property type="match status" value="1"/>
</dbReference>
<organism evidence="8 9">
    <name type="scientific">Oceanisphaera profunda</name>
    <dbReference type="NCBI Taxonomy" id="1416627"/>
    <lineage>
        <taxon>Bacteria</taxon>
        <taxon>Pseudomonadati</taxon>
        <taxon>Pseudomonadota</taxon>
        <taxon>Gammaproteobacteria</taxon>
        <taxon>Aeromonadales</taxon>
        <taxon>Aeromonadaceae</taxon>
        <taxon>Oceanisphaera</taxon>
    </lineage>
</organism>
<dbReference type="PROSITE" id="PS51257">
    <property type="entry name" value="PROKAR_LIPOPROTEIN"/>
    <property type="match status" value="1"/>
</dbReference>
<dbReference type="EMBL" id="CP021377">
    <property type="protein sequence ID" value="ART81941.1"/>
    <property type="molecule type" value="Genomic_DNA"/>
</dbReference>
<dbReference type="AlphaFoldDB" id="A0A1Y0D333"/>
<dbReference type="Pfam" id="PF09619">
    <property type="entry name" value="YscW"/>
    <property type="match status" value="1"/>
</dbReference>
<dbReference type="KEGG" id="opf:CBP31_04280"/>
<evidence type="ECO:0000256" key="2">
    <source>
        <dbReference type="ARBA" id="ARBA00023136"/>
    </source>
</evidence>
<keyword evidence="1 5" id="KW-0732">Signal</keyword>
<evidence type="ECO:0000313" key="8">
    <source>
        <dbReference type="EMBL" id="ART81941.1"/>
    </source>
</evidence>
<keyword evidence="4" id="KW-0449">Lipoprotein</keyword>
<evidence type="ECO:0000256" key="3">
    <source>
        <dbReference type="ARBA" id="ARBA00023139"/>
    </source>
</evidence>
<reference evidence="8 9" key="1">
    <citation type="journal article" date="2014" name="Int. J. Syst. Evol. Microbiol.">
        <title>Oceanisphaera profunda sp. nov., a marine bacterium isolated from deep-sea sediment, and emended description of the genus Oceanisphaera.</title>
        <authorList>
            <person name="Xu Z."/>
            <person name="Zhang X.Y."/>
            <person name="Su H.N."/>
            <person name="Yu Z.C."/>
            <person name="Liu C."/>
            <person name="Li H."/>
            <person name="Chen X.L."/>
            <person name="Song X.Y."/>
            <person name="Xie B.B."/>
            <person name="Qin Q.L."/>
            <person name="Zhou B.C."/>
            <person name="Shi M."/>
            <person name="Huang Y."/>
            <person name="Zhang Y.Z."/>
        </authorList>
    </citation>
    <scope>NUCLEOTIDE SEQUENCE [LARGE SCALE GENOMIC DNA]</scope>
    <source>
        <strain evidence="8 9">SM1222</strain>
    </source>
</reference>
<feature type="domain" description="C-type lysozyme inhibitor" evidence="7">
    <location>
        <begin position="144"/>
        <end position="206"/>
    </location>
</feature>
<evidence type="ECO:0000256" key="5">
    <source>
        <dbReference type="SAM" id="SignalP"/>
    </source>
</evidence>
<proteinExistence type="predicted"/>
<feature type="domain" description="DUF306" evidence="6">
    <location>
        <begin position="228"/>
        <end position="336"/>
    </location>
</feature>
<feature type="signal peptide" evidence="5">
    <location>
        <begin position="1"/>
        <end position="22"/>
    </location>
</feature>
<dbReference type="PANTHER" id="PTHR35535">
    <property type="entry name" value="HEAT SHOCK PROTEIN HSLJ"/>
    <property type="match status" value="1"/>
</dbReference>
<evidence type="ECO:0000259" key="6">
    <source>
        <dbReference type="Pfam" id="PF03724"/>
    </source>
</evidence>
<dbReference type="InterPro" id="IPR038670">
    <property type="entry name" value="HslJ-like_sf"/>
</dbReference>
<sequence>MKQLTSLAFTSVVAMTAVSGCANNNAPSEQHQLTGSLSYLSRIALAPNSVAEVTIRDTSVADGKVIAQQRIDLDKQQLPIPFTLELNNHKLDSGTYSLNAVIKEQDQVSWRSAPIGVSGKPSDTALGNLELQQVAEYKFSTLMQCGEQRIHVAYDDGLAFLRLGNQTHTLDQVISASGARYQLANDPSTELWNKGDKALLKVKGKAYSECQSYSNVSNNQESDANAILQGSAWQVTNLNGEDVSVPAGVEGDSEGSLNFGDDGRVFGRAFCNSVNGSYQLQGDQLSTSQLAGTMMMCTDAQMKNERTMLDVLGHAKRIEFNASGELIVFAEDGRTLTAR</sequence>
<keyword evidence="3" id="KW-0564">Palmitate</keyword>
<dbReference type="Pfam" id="PF03724">
    <property type="entry name" value="META"/>
    <property type="match status" value="1"/>
</dbReference>
<dbReference type="Gene3D" id="2.40.128.270">
    <property type="match status" value="1"/>
</dbReference>
<evidence type="ECO:0000259" key="7">
    <source>
        <dbReference type="Pfam" id="PF09864"/>
    </source>
</evidence>
<dbReference type="RefSeq" id="WP_087035029.1">
    <property type="nucleotide sequence ID" value="NZ_CP021377.1"/>
</dbReference>
<feature type="chain" id="PRO_5012598186" description="DUF306 domain-containing protein" evidence="5">
    <location>
        <begin position="23"/>
        <end position="339"/>
    </location>
</feature>